<dbReference type="Gene3D" id="1.10.357.140">
    <property type="entry name" value="UbiA prenyltransferase"/>
    <property type="match status" value="1"/>
</dbReference>
<evidence type="ECO:0000256" key="2">
    <source>
        <dbReference type="ARBA" id="ARBA00004863"/>
    </source>
</evidence>
<dbReference type="EMBL" id="PGCL01000001">
    <property type="protein sequence ID" value="TAJ45752.1"/>
    <property type="molecule type" value="Genomic_DNA"/>
</dbReference>
<dbReference type="GO" id="GO:0005886">
    <property type="term" value="C:plasma membrane"/>
    <property type="evidence" value="ECO:0007669"/>
    <property type="project" value="UniProtKB-SubCell"/>
</dbReference>
<feature type="transmembrane region" description="Helical" evidence="9">
    <location>
        <begin position="158"/>
        <end position="180"/>
    </location>
</feature>
<evidence type="ECO:0008006" key="12">
    <source>
        <dbReference type="Google" id="ProtNLM"/>
    </source>
</evidence>
<comment type="caution">
    <text evidence="10">The sequence shown here is derived from an EMBL/GenBank/DDBJ whole genome shotgun (WGS) entry which is preliminary data.</text>
</comment>
<feature type="transmembrane region" description="Helical" evidence="9">
    <location>
        <begin position="335"/>
        <end position="353"/>
    </location>
</feature>
<evidence type="ECO:0000256" key="3">
    <source>
        <dbReference type="ARBA" id="ARBA00022428"/>
    </source>
</evidence>
<feature type="transmembrane region" description="Helical" evidence="9">
    <location>
        <begin position="238"/>
        <end position="255"/>
    </location>
</feature>
<evidence type="ECO:0000256" key="1">
    <source>
        <dbReference type="ARBA" id="ARBA00004651"/>
    </source>
</evidence>
<dbReference type="Pfam" id="PF01040">
    <property type="entry name" value="UbiA"/>
    <property type="match status" value="1"/>
</dbReference>
<keyword evidence="11" id="KW-1185">Reference proteome</keyword>
<feature type="transmembrane region" description="Helical" evidence="9">
    <location>
        <begin position="267"/>
        <end position="285"/>
    </location>
</feature>
<evidence type="ECO:0000256" key="5">
    <source>
        <dbReference type="ARBA" id="ARBA00022692"/>
    </source>
</evidence>
<evidence type="ECO:0000256" key="9">
    <source>
        <dbReference type="SAM" id="Phobius"/>
    </source>
</evidence>
<protein>
    <recommendedName>
        <fullName evidence="12">1,4-dihydroxy-2-naphthoate octaprenyltransferase</fullName>
    </recommendedName>
</protein>
<keyword evidence="7 9" id="KW-0472">Membrane</keyword>
<dbReference type="GO" id="GO:0042371">
    <property type="term" value="P:vitamin K biosynthetic process"/>
    <property type="evidence" value="ECO:0007669"/>
    <property type="project" value="TreeGrafter"/>
</dbReference>
<feature type="region of interest" description="Disordered" evidence="8">
    <location>
        <begin position="1"/>
        <end position="40"/>
    </location>
</feature>
<proteinExistence type="predicted"/>
<keyword evidence="3" id="KW-0474">Menaquinone biosynthesis</keyword>
<name>A0A483CZF6_9EURY</name>
<organism evidence="10 11">
    <name type="scientific">Methanofollis fontis</name>
    <dbReference type="NCBI Taxonomy" id="2052832"/>
    <lineage>
        <taxon>Archaea</taxon>
        <taxon>Methanobacteriati</taxon>
        <taxon>Methanobacteriota</taxon>
        <taxon>Stenosarchaea group</taxon>
        <taxon>Methanomicrobia</taxon>
        <taxon>Methanomicrobiales</taxon>
        <taxon>Methanomicrobiaceae</taxon>
        <taxon>Methanofollis</taxon>
    </lineage>
</organism>
<dbReference type="AlphaFoldDB" id="A0A483CZF6"/>
<accession>A0A483CZF6</accession>
<dbReference type="InterPro" id="IPR044878">
    <property type="entry name" value="UbiA_sf"/>
</dbReference>
<comment type="pathway">
    <text evidence="2">Quinol/quinone metabolism; menaquinone biosynthesis.</text>
</comment>
<dbReference type="GO" id="GO:0004659">
    <property type="term" value="F:prenyltransferase activity"/>
    <property type="evidence" value="ECO:0007669"/>
    <property type="project" value="InterPro"/>
</dbReference>
<feature type="compositionally biased region" description="Polar residues" evidence="8">
    <location>
        <begin position="29"/>
        <end position="40"/>
    </location>
</feature>
<keyword evidence="4" id="KW-0808">Transferase</keyword>
<evidence type="ECO:0000256" key="7">
    <source>
        <dbReference type="ARBA" id="ARBA00023136"/>
    </source>
</evidence>
<dbReference type="GO" id="GO:0009234">
    <property type="term" value="P:menaquinone biosynthetic process"/>
    <property type="evidence" value="ECO:0007669"/>
    <property type="project" value="UniProtKB-UniPathway"/>
</dbReference>
<dbReference type="PANTHER" id="PTHR13929">
    <property type="entry name" value="1,4-DIHYDROXY-2-NAPHTHOATE OCTAPRENYLTRANSFERASE"/>
    <property type="match status" value="1"/>
</dbReference>
<evidence type="ECO:0000256" key="4">
    <source>
        <dbReference type="ARBA" id="ARBA00022679"/>
    </source>
</evidence>
<dbReference type="UniPathway" id="UPA00079"/>
<evidence type="ECO:0000256" key="8">
    <source>
        <dbReference type="SAM" id="MobiDB-lite"/>
    </source>
</evidence>
<dbReference type="PANTHER" id="PTHR13929:SF0">
    <property type="entry name" value="UBIA PRENYLTRANSFERASE DOMAIN-CONTAINING PROTEIN 1"/>
    <property type="match status" value="1"/>
</dbReference>
<feature type="transmembrane region" description="Helical" evidence="9">
    <location>
        <begin position="132"/>
        <end position="152"/>
    </location>
</feature>
<feature type="transmembrane region" description="Helical" evidence="9">
    <location>
        <begin position="213"/>
        <end position="232"/>
    </location>
</feature>
<evidence type="ECO:0000313" key="11">
    <source>
        <dbReference type="Proteomes" id="UP000292580"/>
    </source>
</evidence>
<dbReference type="Proteomes" id="UP000292580">
    <property type="component" value="Unassembled WGS sequence"/>
</dbReference>
<feature type="transmembrane region" description="Helical" evidence="9">
    <location>
        <begin position="359"/>
        <end position="379"/>
    </location>
</feature>
<comment type="subcellular location">
    <subcellularLocation>
        <location evidence="1">Cell membrane</location>
        <topology evidence="1">Multi-pass membrane protein</topology>
    </subcellularLocation>
</comment>
<gene>
    <name evidence="10" type="ORF">CUJ86_03315</name>
</gene>
<evidence type="ECO:0000313" key="10">
    <source>
        <dbReference type="EMBL" id="TAJ45752.1"/>
    </source>
</evidence>
<dbReference type="InterPro" id="IPR000537">
    <property type="entry name" value="UbiA_prenyltransferase"/>
</dbReference>
<feature type="transmembrane region" description="Helical" evidence="9">
    <location>
        <begin position="291"/>
        <end position="314"/>
    </location>
</feature>
<dbReference type="CDD" id="cd13962">
    <property type="entry name" value="PT_UbiA_UBIAD1"/>
    <property type="match status" value="1"/>
</dbReference>
<evidence type="ECO:0000256" key="6">
    <source>
        <dbReference type="ARBA" id="ARBA00022989"/>
    </source>
</evidence>
<feature type="transmembrane region" description="Helical" evidence="9">
    <location>
        <begin position="391"/>
        <end position="414"/>
    </location>
</feature>
<sequence length="415" mass="43572">MTSIPLSGWTRRTPSPDATSLTGFLGTPSPISTSGQTGTNSAYPLSARTTLLPIMSPFQRQWSNSTHLLATILGRWKIRIIYGALAPPHIIDFPSPPPRTVRLISVRSSPVLMVPPDAPSIPALIRMARLPFLPGGILLFFFGVLCAAWNGAAVQIDLLLLPLLVLLTGQASVSFSNDYFDRQSDRKGMQTPLSGGSGVLLVRPDLAGAARRIALLLIAVSVLSAAVCVVFTAIPPVFFPFAVAGALTGWYYTAPPLSLAYRGMGEAATMTAFGLFMPGAGYIAAAGELNAGFAVIMLPLLCLGLFFILTVELPDLECDRAVEKWTYVARNGRKNAYRLIASTAAAGSGLFLAGAAVSLIYPAIAAASLLPLAVGIAGLRSPDHRGNAIAAAKLNMAALKAFLLLSCIALAVSLL</sequence>
<reference evidence="10 11" key="1">
    <citation type="submission" date="2017-11" db="EMBL/GenBank/DDBJ databases">
        <title>Isolation and Characterization of Methanofollis Species from Methane Seep Offshore SW Taiwan.</title>
        <authorList>
            <person name="Teng N.-H."/>
            <person name="Lai M.-C."/>
            <person name="Chen S.-C."/>
        </authorList>
    </citation>
    <scope>NUCLEOTIDE SEQUENCE [LARGE SCALE GENOMIC DNA]</scope>
    <source>
        <strain evidence="10 11">FWC-SCC2</strain>
    </source>
</reference>
<keyword evidence="5 9" id="KW-0812">Transmembrane</keyword>
<feature type="compositionally biased region" description="Polar residues" evidence="8">
    <location>
        <begin position="1"/>
        <end position="22"/>
    </location>
</feature>
<dbReference type="InterPro" id="IPR026046">
    <property type="entry name" value="UBIAD1"/>
</dbReference>
<keyword evidence="6 9" id="KW-1133">Transmembrane helix</keyword>